<accession>A0ABP0KZQ3</accession>
<evidence type="ECO:0000256" key="1">
    <source>
        <dbReference type="SAM" id="Coils"/>
    </source>
</evidence>
<protein>
    <submittedName>
        <fullName evidence="2">Uncharacterized protein</fullName>
    </submittedName>
</protein>
<evidence type="ECO:0000313" key="3">
    <source>
        <dbReference type="Proteomes" id="UP001642464"/>
    </source>
</evidence>
<comment type="caution">
    <text evidence="2">The sequence shown here is derived from an EMBL/GenBank/DDBJ whole genome shotgun (WGS) entry which is preliminary data.</text>
</comment>
<reference evidence="2 3" key="1">
    <citation type="submission" date="2024-02" db="EMBL/GenBank/DDBJ databases">
        <authorList>
            <person name="Chen Y."/>
            <person name="Shah S."/>
            <person name="Dougan E. K."/>
            <person name="Thang M."/>
            <person name="Chan C."/>
        </authorList>
    </citation>
    <scope>NUCLEOTIDE SEQUENCE [LARGE SCALE GENOMIC DNA]</scope>
</reference>
<gene>
    <name evidence="2" type="ORF">SCF082_LOCUS20050</name>
</gene>
<name>A0ABP0KZQ3_9DINO</name>
<dbReference type="EMBL" id="CAXAMM010013869">
    <property type="protein sequence ID" value="CAK9032381.1"/>
    <property type="molecule type" value="Genomic_DNA"/>
</dbReference>
<keyword evidence="1" id="KW-0175">Coiled coil</keyword>
<proteinExistence type="predicted"/>
<dbReference type="Proteomes" id="UP001642464">
    <property type="component" value="Unassembled WGS sequence"/>
</dbReference>
<organism evidence="2 3">
    <name type="scientific">Durusdinium trenchii</name>
    <dbReference type="NCBI Taxonomy" id="1381693"/>
    <lineage>
        <taxon>Eukaryota</taxon>
        <taxon>Sar</taxon>
        <taxon>Alveolata</taxon>
        <taxon>Dinophyceae</taxon>
        <taxon>Suessiales</taxon>
        <taxon>Symbiodiniaceae</taxon>
        <taxon>Durusdinium</taxon>
    </lineage>
</organism>
<feature type="coiled-coil region" evidence="1">
    <location>
        <begin position="788"/>
        <end position="815"/>
    </location>
</feature>
<keyword evidence="3" id="KW-1185">Reference proteome</keyword>
<sequence>MCSADSSVASILAGVTSSTHVFPRGIWTYKSGNGRLLTYTISSSGEFKAEAARKKIKGTGQLRQIAPWRWSAEISGLFSGKMEFHLDEDCRLVTEFASDGGRLMKITAMAEANPLPPPQVVKESWLSCLDDILTCAINRDEVEVMTLHEAEAMRALHKVFDLVDGFNRRFKSCRSIGNPVFDHFMTQVTQKVAATIDEDHVQCPNWPWRIIWATHVLQCVLSRLEHVTWRSRMFPSSPFKNSLDSCRHAYATALRYCAGHFDDFLAHTSRECQRDLGDKVQKLTEVDTAGTLPYVRLLELSATLASLNDRALAVDEKSARKSAFNLEELVARCVRQAEDFQAFCAEVSPIMVLAACAGVHEEADCVRRVSHCVKYSSELLEGESNNSVLKLAAAACCPRAQRLLVPVVQALCAQPSVKRHMVPSRRGKDAAESIAENMLLPLLRHYPAADLQMLVTSIAIHQIERKWSGREVLNCLLHVEELLRSHLEKDMNEGEEENLSNLRVELHSHDFLCKVVLGACTKHASFASQFLCALPDANIDPNGAWKVSMKLFKLVHPGALPEDASKHLLRFCSSCPKYSQLLLSVLRTFPFSARRFRILQDLKRQGLLEETCAAAARAILMGNSESLWSVPISHATSSGADWLVLLFLEICIPSLSDAPPNSEKEKEFLQWLGAEERLRCPQLVSRRLVQSGQLIHPWLASIPDMPDWSMQWRAISQVNWPSLTLLIDVFGGKENDQLPAALEFFRRLGSAITEGHLTSRAYHELACVGRGLAKPNLQMLVETLQAICALDSERLAELDEQCEELRLEMQRHSQLLEWLVSRWNFFEMGELQRQIKQKLGETEELTLAALEETVKQARNAFNRFSHSKDNKNFEFLQYFLRAGSVLVNPCLEHFAKINASQQSEWCLDSASTLDIEGFGDVVQSCSQSLAVLALGGENDRGAQQTVEKCFFSLVSQELSKLSEKKMQEEVGLLLEYFGSIAKNRDGTRDVTMGVPSEPDLDPWRSRRKVLLDAFRVHQIAQSVQNLQRAFQVMRQDQLLTCECFKQIQDIAEKVLKSSRVNIQADAAKLSELRGLGFADDFHPQLFQTLEQRQDEDVG</sequence>
<evidence type="ECO:0000313" key="2">
    <source>
        <dbReference type="EMBL" id="CAK9032381.1"/>
    </source>
</evidence>